<evidence type="ECO:0000313" key="3">
    <source>
        <dbReference type="Proteomes" id="UP000515160"/>
    </source>
</evidence>
<feature type="compositionally biased region" description="Basic residues" evidence="2">
    <location>
        <begin position="462"/>
        <end position="476"/>
    </location>
</feature>
<accession>A0A9C6W5I7</accession>
<name>A0A9C6W5I7_DROAB</name>
<evidence type="ECO:0000256" key="1">
    <source>
        <dbReference type="SAM" id="Coils"/>
    </source>
</evidence>
<evidence type="ECO:0000256" key="2">
    <source>
        <dbReference type="SAM" id="MobiDB-lite"/>
    </source>
</evidence>
<dbReference type="GeneID" id="127565482"/>
<proteinExistence type="predicted"/>
<dbReference type="Proteomes" id="UP000515160">
    <property type="component" value="Chromosome X"/>
</dbReference>
<organism evidence="3 4">
    <name type="scientific">Drosophila albomicans</name>
    <name type="common">Fruit fly</name>
    <dbReference type="NCBI Taxonomy" id="7291"/>
    <lineage>
        <taxon>Eukaryota</taxon>
        <taxon>Metazoa</taxon>
        <taxon>Ecdysozoa</taxon>
        <taxon>Arthropoda</taxon>
        <taxon>Hexapoda</taxon>
        <taxon>Insecta</taxon>
        <taxon>Pterygota</taxon>
        <taxon>Neoptera</taxon>
        <taxon>Endopterygota</taxon>
        <taxon>Diptera</taxon>
        <taxon>Brachycera</taxon>
        <taxon>Muscomorpha</taxon>
        <taxon>Ephydroidea</taxon>
        <taxon>Drosophilidae</taxon>
        <taxon>Drosophila</taxon>
    </lineage>
</organism>
<keyword evidence="1" id="KW-0175">Coiled coil</keyword>
<feature type="coiled-coil region" evidence="1">
    <location>
        <begin position="55"/>
        <end position="82"/>
    </location>
</feature>
<dbReference type="OrthoDB" id="7740893at2759"/>
<dbReference type="RefSeq" id="XP_051860096.1">
    <property type="nucleotide sequence ID" value="XM_052004136.1"/>
</dbReference>
<feature type="region of interest" description="Disordered" evidence="2">
    <location>
        <begin position="456"/>
        <end position="504"/>
    </location>
</feature>
<sequence>MSESKANVTDEHMLFMSYLENNYKLPSGLKNDTIYCQRAIRDFLMVHTLVSDVFKAQGDADYIEMQRILDELEQEIYEVNAEQTYLMLQIEEDLDNFYKWLQKLDVAIVPDLANTFIASQIVPLIADASYIIAPHSVKMRDDPETLIRRYFLILADDAAETAGDERDDVEINPDQPLSLEKSFTEDQLSLTTDSEIIEMPADAQELLEMFLAQDELQLSTVSSESVPQPKKEEDKEEQAIQLPTGNAKVPSVEEAATTASITAAALEVAPTADGAVSNFEIDTALPIVAPTPIAASPPIHAATLDVAPTADEAVSNLEEDAALPIVAPTPIAASSPIHAATLDVAPTADEAVSNLEEDAALPIVAPTPIAASSPIHAAAPNIKVAAIAPILAPVPSVAAASVLESSTDADVEEAAAAPIVAPILAAALGVASNARAAVPSIEKDAKLPIAAAVPRVAPKETTRKKRNRKTAGKKAAKAPPTVARKKRATKSKATAGGTTSNKDSSINGQESFLKLFELCTHDVVRKFYQRHSKRTRRLIIK</sequence>
<protein>
    <submittedName>
        <fullName evidence="4">Uncharacterized protein LOC127565482</fullName>
    </submittedName>
</protein>
<evidence type="ECO:0000313" key="4">
    <source>
        <dbReference type="RefSeq" id="XP_051860096.1"/>
    </source>
</evidence>
<gene>
    <name evidence="4" type="primary">LOC127565482</name>
</gene>
<feature type="region of interest" description="Disordered" evidence="2">
    <location>
        <begin position="220"/>
        <end position="251"/>
    </location>
</feature>
<dbReference type="AlphaFoldDB" id="A0A9C6W5I7"/>
<keyword evidence="3" id="KW-1185">Reference proteome</keyword>
<reference evidence="4" key="1">
    <citation type="submission" date="2025-08" db="UniProtKB">
        <authorList>
            <consortium name="RefSeq"/>
        </authorList>
    </citation>
    <scope>IDENTIFICATION</scope>
    <source>
        <strain evidence="4">15112-1751.03</strain>
        <tissue evidence="4">Whole Adult</tissue>
    </source>
</reference>
<feature type="compositionally biased region" description="Low complexity" evidence="2">
    <location>
        <begin position="491"/>
        <end position="500"/>
    </location>
</feature>